<dbReference type="EMBL" id="ML170188">
    <property type="protein sequence ID" value="TDL20384.1"/>
    <property type="molecule type" value="Genomic_DNA"/>
</dbReference>
<feature type="coiled-coil region" evidence="1">
    <location>
        <begin position="41"/>
        <end position="89"/>
    </location>
</feature>
<sequence length="132" mass="15492">MEMSKTELPRSHRDKIRFAAPDFSEKSEPWTAELDEFWRSRDELMKLVKELQNDRKEIRESMDELQKSMDELSKRVDKVEAGIRRLEARTDHLWPDWMPDEPSDMTTTVTELSGLVQSDGVARMPKGRLRAA</sequence>
<protein>
    <submittedName>
        <fullName evidence="2">Uncharacterized protein</fullName>
    </submittedName>
</protein>
<evidence type="ECO:0000256" key="1">
    <source>
        <dbReference type="SAM" id="Coils"/>
    </source>
</evidence>
<gene>
    <name evidence="2" type="ORF">BD410DRAFT_369265</name>
</gene>
<dbReference type="VEuPathDB" id="FungiDB:BD410DRAFT_369265"/>
<reference evidence="2 3" key="1">
    <citation type="submission" date="2018-06" db="EMBL/GenBank/DDBJ databases">
        <title>A transcriptomic atlas of mushroom development highlights an independent origin of complex multicellularity.</title>
        <authorList>
            <consortium name="DOE Joint Genome Institute"/>
            <person name="Krizsan K."/>
            <person name="Almasi E."/>
            <person name="Merenyi Z."/>
            <person name="Sahu N."/>
            <person name="Viragh M."/>
            <person name="Koszo T."/>
            <person name="Mondo S."/>
            <person name="Kiss B."/>
            <person name="Balint B."/>
            <person name="Kues U."/>
            <person name="Barry K."/>
            <person name="Hegedus J.C."/>
            <person name="Henrissat B."/>
            <person name="Johnson J."/>
            <person name="Lipzen A."/>
            <person name="Ohm R."/>
            <person name="Nagy I."/>
            <person name="Pangilinan J."/>
            <person name="Yan J."/>
            <person name="Xiong Y."/>
            <person name="Grigoriev I.V."/>
            <person name="Hibbett D.S."/>
            <person name="Nagy L.G."/>
        </authorList>
    </citation>
    <scope>NUCLEOTIDE SEQUENCE [LARGE SCALE GENOMIC DNA]</scope>
    <source>
        <strain evidence="2 3">SZMC22713</strain>
    </source>
</reference>
<proteinExistence type="predicted"/>
<dbReference type="Proteomes" id="UP000294933">
    <property type="component" value="Unassembled WGS sequence"/>
</dbReference>
<accession>A0A4Y7PYB0</accession>
<evidence type="ECO:0000313" key="2">
    <source>
        <dbReference type="EMBL" id="TDL20384.1"/>
    </source>
</evidence>
<dbReference type="Gene3D" id="1.20.5.340">
    <property type="match status" value="1"/>
</dbReference>
<evidence type="ECO:0000313" key="3">
    <source>
        <dbReference type="Proteomes" id="UP000294933"/>
    </source>
</evidence>
<keyword evidence="3" id="KW-1185">Reference proteome</keyword>
<dbReference type="AlphaFoldDB" id="A0A4Y7PYB0"/>
<keyword evidence="1" id="KW-0175">Coiled coil</keyword>
<name>A0A4Y7PYB0_9AGAM</name>
<organism evidence="2 3">
    <name type="scientific">Rickenella mellea</name>
    <dbReference type="NCBI Taxonomy" id="50990"/>
    <lineage>
        <taxon>Eukaryota</taxon>
        <taxon>Fungi</taxon>
        <taxon>Dikarya</taxon>
        <taxon>Basidiomycota</taxon>
        <taxon>Agaricomycotina</taxon>
        <taxon>Agaricomycetes</taxon>
        <taxon>Hymenochaetales</taxon>
        <taxon>Rickenellaceae</taxon>
        <taxon>Rickenella</taxon>
    </lineage>
</organism>